<evidence type="ECO:0000313" key="3">
    <source>
        <dbReference type="Proteomes" id="UP000036923"/>
    </source>
</evidence>
<name>A0A0L6JW29_9FIRM</name>
<sequence length="244" mass="27470">MISSNNEMRSLKGYILSELLTSKKNYIIGASIILANLLLSTMIEIIMLSLGQNSSNNGGVLTVGFGVAFIVMFIYSIILPLNKSIKTKFIFPINRKIYTIGNLVSFYINTFILLIVTCSAYLLELLTSMILKSVYKNFVYINKVTFEVYAIGFLISLLYIVAFTAFSYMLFVIISRYGLKSIVTISVATIFLLLFPFGRNMIFKSIMFFIGEQSSLLLAIKLIACTLVFQLLSYIPIKSMEVNK</sequence>
<accession>A0A0L6JW29</accession>
<dbReference type="Proteomes" id="UP000036923">
    <property type="component" value="Unassembled WGS sequence"/>
</dbReference>
<keyword evidence="1" id="KW-0812">Transmembrane</keyword>
<evidence type="ECO:0000313" key="2">
    <source>
        <dbReference type="EMBL" id="KNY29815.1"/>
    </source>
</evidence>
<dbReference type="AlphaFoldDB" id="A0A0L6JW29"/>
<reference evidence="3" key="1">
    <citation type="submission" date="2015-07" db="EMBL/GenBank/DDBJ databases">
        <title>Near-Complete Genome Sequence of the Cellulolytic Bacterium Bacteroides (Pseudobacteroides) cellulosolvens ATCC 35603.</title>
        <authorList>
            <person name="Dassa B."/>
            <person name="Utturkar S.M."/>
            <person name="Klingeman D.M."/>
            <person name="Hurt R.A."/>
            <person name="Keller M."/>
            <person name="Xu J."/>
            <person name="Reddy Y.H.K."/>
            <person name="Borovok I."/>
            <person name="Grinberg I.R."/>
            <person name="Lamed R."/>
            <person name="Zhivin O."/>
            <person name="Bayer E.A."/>
            <person name="Brown S.D."/>
        </authorList>
    </citation>
    <scope>NUCLEOTIDE SEQUENCE [LARGE SCALE GENOMIC DNA]</scope>
    <source>
        <strain evidence="3">DSM 2933</strain>
    </source>
</reference>
<dbReference type="EMBL" id="LGTC01000001">
    <property type="protein sequence ID" value="KNY29815.1"/>
    <property type="molecule type" value="Genomic_DNA"/>
</dbReference>
<organism evidence="2 3">
    <name type="scientific">Pseudobacteroides cellulosolvens ATCC 35603 = DSM 2933</name>
    <dbReference type="NCBI Taxonomy" id="398512"/>
    <lineage>
        <taxon>Bacteria</taxon>
        <taxon>Bacillati</taxon>
        <taxon>Bacillota</taxon>
        <taxon>Clostridia</taxon>
        <taxon>Eubacteriales</taxon>
        <taxon>Oscillospiraceae</taxon>
        <taxon>Pseudobacteroides</taxon>
    </lineage>
</organism>
<gene>
    <name evidence="2" type="ORF">Bccel_5092</name>
</gene>
<feature type="transmembrane region" description="Helical" evidence="1">
    <location>
        <begin position="100"/>
        <end position="123"/>
    </location>
</feature>
<dbReference type="RefSeq" id="WP_036943417.1">
    <property type="nucleotide sequence ID" value="NZ_LGTC01000001.1"/>
</dbReference>
<feature type="transmembrane region" description="Helical" evidence="1">
    <location>
        <begin position="148"/>
        <end position="174"/>
    </location>
</feature>
<evidence type="ECO:0000256" key="1">
    <source>
        <dbReference type="SAM" id="Phobius"/>
    </source>
</evidence>
<feature type="transmembrane region" description="Helical" evidence="1">
    <location>
        <begin position="26"/>
        <end position="48"/>
    </location>
</feature>
<comment type="caution">
    <text evidence="2">The sequence shown here is derived from an EMBL/GenBank/DDBJ whole genome shotgun (WGS) entry which is preliminary data.</text>
</comment>
<keyword evidence="3" id="KW-1185">Reference proteome</keyword>
<dbReference type="STRING" id="398512.Bccel_5092"/>
<keyword evidence="1" id="KW-0472">Membrane</keyword>
<protein>
    <submittedName>
        <fullName evidence="2">Uncharacterized protein</fullName>
    </submittedName>
</protein>
<keyword evidence="1" id="KW-1133">Transmembrane helix</keyword>
<feature type="transmembrane region" description="Helical" evidence="1">
    <location>
        <begin position="60"/>
        <end position="79"/>
    </location>
</feature>
<feature type="transmembrane region" description="Helical" evidence="1">
    <location>
        <begin position="218"/>
        <end position="237"/>
    </location>
</feature>
<proteinExistence type="predicted"/>
<feature type="transmembrane region" description="Helical" evidence="1">
    <location>
        <begin position="181"/>
        <end position="198"/>
    </location>
</feature>